<dbReference type="Proteomes" id="UP000037784">
    <property type="component" value="Unassembled WGS sequence"/>
</dbReference>
<name>A0A0M8K9X7_9CHLR</name>
<evidence type="ECO:0000313" key="3">
    <source>
        <dbReference type="EMBL" id="KPL89372.1"/>
    </source>
</evidence>
<dbReference type="AlphaFoldDB" id="A0A0M8K9X7"/>
<accession>A0A0M8K9X7</accession>
<reference evidence="4" key="3">
    <citation type="submission" date="2015-08" db="EMBL/GenBank/DDBJ databases">
        <title>Draft Genome Sequence of a Heterotrophic Facultative Anaerobic Bacterium Ardenticatena maritima Strain 110S.</title>
        <authorList>
            <person name="Kawaichi S."/>
            <person name="Yoshida T."/>
            <person name="Sako Y."/>
            <person name="Nakamura R."/>
        </authorList>
    </citation>
    <scope>NUCLEOTIDE SEQUENCE [LARGE SCALE GENOMIC DNA]</scope>
    <source>
        <strain evidence="4">110S</strain>
    </source>
</reference>
<dbReference type="Proteomes" id="UP000050502">
    <property type="component" value="Unassembled WGS sequence"/>
</dbReference>
<evidence type="ECO:0000313" key="2">
    <source>
        <dbReference type="EMBL" id="GAP63871.1"/>
    </source>
</evidence>
<evidence type="ECO:0000313" key="5">
    <source>
        <dbReference type="Proteomes" id="UP000050502"/>
    </source>
</evidence>
<dbReference type="RefSeq" id="WP_054493655.1">
    <property type="nucleotide sequence ID" value="NZ_BBZA01000199.1"/>
</dbReference>
<reference evidence="3 5" key="2">
    <citation type="submission" date="2015-07" db="EMBL/GenBank/DDBJ databases">
        <title>Whole genome sequence of Ardenticatena maritima DSM 23922.</title>
        <authorList>
            <person name="Hemp J."/>
            <person name="Ward L.M."/>
            <person name="Pace L.A."/>
            <person name="Fischer W.W."/>
        </authorList>
    </citation>
    <scope>NUCLEOTIDE SEQUENCE [LARGE SCALE GENOMIC DNA]</scope>
    <source>
        <strain evidence="3 5">110S</strain>
    </source>
</reference>
<dbReference type="OrthoDB" id="527247at2"/>
<sequence>MATYRALIGISEAILALLRMRYDPADFANDLDFAIYTAENFRSPMNAGVSIFLYRILHNGTYRAPAGRIGNNGERFRTDVPVDCLYLLCAWGRQASLQQAVAGWLLRIMEDHPILPAGLLNAVTPGIFAADEAVELTPGDLPTEDMLRFWEILDTHRLPILLPYVARAVRIESELQLSTAELVQERLFNLGIEAE</sequence>
<reference evidence="2 4" key="1">
    <citation type="journal article" date="2015" name="Genome Announc.">
        <title>Draft Genome Sequence of a Heterotrophic Facultative Anaerobic Thermophilic Bacterium, Ardenticatena maritima Strain 110ST.</title>
        <authorList>
            <person name="Kawaichi S."/>
            <person name="Yoshida T."/>
            <person name="Sako Y."/>
            <person name="Nakamura R."/>
        </authorList>
    </citation>
    <scope>NUCLEOTIDE SEQUENCE [LARGE SCALE GENOMIC DNA]</scope>
    <source>
        <strain evidence="2 4">110S</strain>
    </source>
</reference>
<comment type="caution">
    <text evidence="2">The sequence shown here is derived from an EMBL/GenBank/DDBJ whole genome shotgun (WGS) entry which is preliminary data.</text>
</comment>
<gene>
    <name evidence="2" type="ORF">ARMA_2294</name>
    <name evidence="3" type="ORF">SE16_02640</name>
</gene>
<evidence type="ECO:0000313" key="4">
    <source>
        <dbReference type="Proteomes" id="UP000037784"/>
    </source>
</evidence>
<organism evidence="2 4">
    <name type="scientific">Ardenticatena maritima</name>
    <dbReference type="NCBI Taxonomy" id="872965"/>
    <lineage>
        <taxon>Bacteria</taxon>
        <taxon>Bacillati</taxon>
        <taxon>Chloroflexota</taxon>
        <taxon>Ardenticatenia</taxon>
        <taxon>Ardenticatenales</taxon>
        <taxon>Ardenticatenaceae</taxon>
        <taxon>Ardenticatena</taxon>
    </lineage>
</organism>
<feature type="domain" description="Pvc16 N-terminal" evidence="1">
    <location>
        <begin position="10"/>
        <end position="184"/>
    </location>
</feature>
<keyword evidence="4" id="KW-1185">Reference proteome</keyword>
<dbReference type="STRING" id="872965.SE16_02640"/>
<proteinExistence type="predicted"/>
<dbReference type="Pfam" id="PF14065">
    <property type="entry name" value="Pvc16_N"/>
    <property type="match status" value="1"/>
</dbReference>
<protein>
    <recommendedName>
        <fullName evidence="1">Pvc16 N-terminal domain-containing protein</fullName>
    </recommendedName>
</protein>
<evidence type="ECO:0000259" key="1">
    <source>
        <dbReference type="Pfam" id="PF14065"/>
    </source>
</evidence>
<dbReference type="InParanoid" id="A0A0M8K9X7"/>
<dbReference type="EMBL" id="BBZA01000199">
    <property type="protein sequence ID" value="GAP63871.1"/>
    <property type="molecule type" value="Genomic_DNA"/>
</dbReference>
<dbReference type="EMBL" id="LGKN01000003">
    <property type="protein sequence ID" value="KPL89372.1"/>
    <property type="molecule type" value="Genomic_DNA"/>
</dbReference>
<dbReference type="InterPro" id="IPR025351">
    <property type="entry name" value="Pvc16_N"/>
</dbReference>